<feature type="binding site" evidence="5">
    <location>
        <begin position="742"/>
        <end position="749"/>
    </location>
    <ligand>
        <name>ATP</name>
        <dbReference type="ChEBI" id="CHEBI:30616"/>
    </ligand>
</feature>
<comment type="caution">
    <text evidence="8">The sequence shown here is derived from an EMBL/GenBank/DDBJ whole genome shotgun (WGS) entry which is preliminary data.</text>
</comment>
<organism evidence="8 9">
    <name type="scientific">Durusdinium trenchii</name>
    <dbReference type="NCBI Taxonomy" id="1381693"/>
    <lineage>
        <taxon>Eukaryota</taxon>
        <taxon>Sar</taxon>
        <taxon>Alveolata</taxon>
        <taxon>Dinophyceae</taxon>
        <taxon>Suessiales</taxon>
        <taxon>Symbiodiniaceae</taxon>
        <taxon>Durusdinium</taxon>
    </lineage>
</organism>
<comment type="similarity">
    <text evidence="5">Belongs to the TRAFAC class myosin-kinesin ATPase superfamily. Kinesin family.</text>
</comment>
<evidence type="ECO:0000256" key="6">
    <source>
        <dbReference type="SAM" id="Coils"/>
    </source>
</evidence>
<dbReference type="InterPro" id="IPR019821">
    <property type="entry name" value="Kinesin_motor_CS"/>
</dbReference>
<dbReference type="PROSITE" id="PS50067">
    <property type="entry name" value="KINESIN_MOTOR_2"/>
    <property type="match status" value="1"/>
</dbReference>
<evidence type="ECO:0000256" key="3">
    <source>
        <dbReference type="ARBA" id="ARBA00022840"/>
    </source>
</evidence>
<dbReference type="Gene3D" id="3.40.850.10">
    <property type="entry name" value="Kinesin motor domain"/>
    <property type="match status" value="1"/>
</dbReference>
<evidence type="ECO:0000259" key="7">
    <source>
        <dbReference type="PROSITE" id="PS50067"/>
    </source>
</evidence>
<evidence type="ECO:0000256" key="5">
    <source>
        <dbReference type="PROSITE-ProRule" id="PRU00283"/>
    </source>
</evidence>
<keyword evidence="2 5" id="KW-0547">Nucleotide-binding</keyword>
<evidence type="ECO:0000313" key="9">
    <source>
        <dbReference type="Proteomes" id="UP001642484"/>
    </source>
</evidence>
<feature type="domain" description="Kinesin motor" evidence="7">
    <location>
        <begin position="659"/>
        <end position="988"/>
    </location>
</feature>
<accession>A0ABP0I893</accession>
<gene>
    <name evidence="8" type="ORF">CCMP2556_LOCUS5404</name>
</gene>
<evidence type="ECO:0000313" key="8">
    <source>
        <dbReference type="EMBL" id="CAK8998803.1"/>
    </source>
</evidence>
<dbReference type="InterPro" id="IPR036961">
    <property type="entry name" value="Kinesin_motor_dom_sf"/>
</dbReference>
<keyword evidence="4" id="KW-0472">Membrane</keyword>
<dbReference type="EMBL" id="CAXAMN010002248">
    <property type="protein sequence ID" value="CAK8998803.1"/>
    <property type="molecule type" value="Genomic_DNA"/>
</dbReference>
<protein>
    <recommendedName>
        <fullName evidence="7">Kinesin motor domain-containing protein</fullName>
    </recommendedName>
</protein>
<evidence type="ECO:0000256" key="4">
    <source>
        <dbReference type="ARBA" id="ARBA00023136"/>
    </source>
</evidence>
<keyword evidence="9" id="KW-1185">Reference proteome</keyword>
<keyword evidence="3 5" id="KW-0067">ATP-binding</keyword>
<feature type="coiled-coil region" evidence="6">
    <location>
        <begin position="554"/>
        <end position="631"/>
    </location>
</feature>
<dbReference type="SMART" id="SM00129">
    <property type="entry name" value="KISc"/>
    <property type="match status" value="1"/>
</dbReference>
<keyword evidence="5" id="KW-0505">Motor protein</keyword>
<dbReference type="SUPFAM" id="SSF52540">
    <property type="entry name" value="P-loop containing nucleoside triphosphate hydrolases"/>
    <property type="match status" value="1"/>
</dbReference>
<dbReference type="Gene3D" id="2.40.160.50">
    <property type="entry name" value="membrane protein fhac: a member of the omp85/tpsb transporter family"/>
    <property type="match status" value="1"/>
</dbReference>
<keyword evidence="6" id="KW-0175">Coiled coil</keyword>
<comment type="subcellular location">
    <subcellularLocation>
        <location evidence="1">Membrane</location>
    </subcellularLocation>
</comment>
<dbReference type="PROSITE" id="PS00411">
    <property type="entry name" value="KINESIN_MOTOR_1"/>
    <property type="match status" value="1"/>
</dbReference>
<dbReference type="InterPro" id="IPR027640">
    <property type="entry name" value="Kinesin-like_fam"/>
</dbReference>
<dbReference type="PANTHER" id="PTHR47972:SF16">
    <property type="entry name" value="KINESIN-LIKE PROTEIN"/>
    <property type="match status" value="1"/>
</dbReference>
<evidence type="ECO:0000256" key="1">
    <source>
        <dbReference type="ARBA" id="ARBA00004370"/>
    </source>
</evidence>
<dbReference type="InterPro" id="IPR027417">
    <property type="entry name" value="P-loop_NTPase"/>
</dbReference>
<dbReference type="PRINTS" id="PR00380">
    <property type="entry name" value="KINESINHEAVY"/>
</dbReference>
<name>A0ABP0I893_9DINO</name>
<dbReference type="InterPro" id="IPR000184">
    <property type="entry name" value="Bac_surfAg_D15"/>
</dbReference>
<dbReference type="Proteomes" id="UP001642484">
    <property type="component" value="Unassembled WGS sequence"/>
</dbReference>
<dbReference type="InterPro" id="IPR001752">
    <property type="entry name" value="Kinesin_motor_dom"/>
</dbReference>
<proteinExistence type="inferred from homology"/>
<dbReference type="Pfam" id="PF01103">
    <property type="entry name" value="Omp85"/>
    <property type="match status" value="1"/>
</dbReference>
<evidence type="ECO:0000256" key="2">
    <source>
        <dbReference type="ARBA" id="ARBA00022741"/>
    </source>
</evidence>
<dbReference type="PANTHER" id="PTHR47972">
    <property type="entry name" value="KINESIN-LIKE PROTEIN KLP-3"/>
    <property type="match status" value="1"/>
</dbReference>
<reference evidence="8 9" key="1">
    <citation type="submission" date="2024-02" db="EMBL/GenBank/DDBJ databases">
        <authorList>
            <person name="Chen Y."/>
            <person name="Shah S."/>
            <person name="Dougan E. K."/>
            <person name="Thang M."/>
            <person name="Chan C."/>
        </authorList>
    </citation>
    <scope>NUCLEOTIDE SEQUENCE [LARGE SCALE GENOMIC DNA]</scope>
</reference>
<sequence>MAPPERHVPAASPLHAVRVAVANLRGEARAAALAAAPAVRRASSLGQLNAELAAAAARLGQGSAIEVAPGATPSSVSVTFRPEDGCHLVAGAGYEASPGLTSAVSLRVDGTPAAATAEDAPPLHVSAEGRFCFEEDALRCSLKASPARVDGMPCIPSLQLGLGLGGVLGFMRPFGTHTCGQLVFSDLLGRHALKLGASSRDLRPRKDETAFLELPLQTSKTALSYQFLSSSASSRSAVFAEISGLLGDVKVARCETSYQHGGEALGGRWRVSGMLGVAQPLGETTLPWEERFFLGGSFGAQRLMGFGPHGLGPTAYTERESKARLGLVQGLGGLGLQRSGPIIEKTRSSFMGGDSCASLEALMQFPLGPLQLMTFGAAGLLVNRSQVASLPDLTGSLRASFGAGIGYPLPGGGHIAATFTLPVQAVEGPRSDRRRYCGGQELPRTAEPEQEEQVGISQMQVYQLRPHGWWWAPLRSTDPSSLVQELQARIEDLEEAVQQELSLAMLEKLEEAFSRLQLADDAREHEQKDGAPSIAMQQKTSQLQEEVEFLRSAKFEADDRCQQLEVELKQAKNSVSAQALQLESQFRESQMEQLQAVDQARGEAEAYQRRAKMAEAQLQTAQAAAERFSTEFYQLEARFAEEQLIRKKYHNQIQDMKGSVRVFCRFRPLAKREEDLGDIPVLHKADAFSVDLQRLAPHNDTRRFDFDAVFGGDSPQEEVFRDWEDLVQSVVDGYNVTIFAYGQTGAGKTHTMYGTHDHPGLAPRSIDSLFHLIHREERQGRKSFTVKAYMIELYKQEILDLLVEARRENSKEKQLQIKKDAGRGIMFVEGVCERQIHGPDELKAVLAEGERRRHTAATAMNTSSSRSHLLLSIIVEATAKDNDQVIYGKITLCDLAGSERLKKSEVSGDALKEAIEINKSLTALGDVIEALSKGSKNVPYRNHKLTMLMQDSLGGSAKTLMFVNCSPASSNAEETLTSLKWATRAKQVTNDVKRNADCKEVARLKQVIAMMSQAQSAEEPLRREAPGGIAS</sequence>
<dbReference type="Pfam" id="PF00225">
    <property type="entry name" value="Kinesin"/>
    <property type="match status" value="1"/>
</dbReference>